<evidence type="ECO:0000313" key="11">
    <source>
        <dbReference type="Proteomes" id="UP001595859"/>
    </source>
</evidence>
<evidence type="ECO:0000256" key="6">
    <source>
        <dbReference type="ARBA" id="ARBA00022842"/>
    </source>
</evidence>
<dbReference type="InterPro" id="IPR029060">
    <property type="entry name" value="PIN-like_dom_sf"/>
</dbReference>
<evidence type="ECO:0000259" key="9">
    <source>
        <dbReference type="Pfam" id="PF01850"/>
    </source>
</evidence>
<dbReference type="HAMAP" id="MF_00265">
    <property type="entry name" value="VapC_Nob1"/>
    <property type="match status" value="1"/>
</dbReference>
<dbReference type="EMBL" id="JBHSIS010000024">
    <property type="protein sequence ID" value="MFC4858943.1"/>
    <property type="molecule type" value="Genomic_DNA"/>
</dbReference>
<gene>
    <name evidence="8" type="primary">vapC</name>
    <name evidence="10" type="ORF">ACFPCV_36060</name>
</gene>
<keyword evidence="3 8" id="KW-0540">Nuclease</keyword>
<evidence type="ECO:0000256" key="8">
    <source>
        <dbReference type="HAMAP-Rule" id="MF_00265"/>
    </source>
</evidence>
<proteinExistence type="inferred from homology"/>
<reference evidence="11" key="1">
    <citation type="journal article" date="2019" name="Int. J. Syst. Evol. Microbiol.">
        <title>The Global Catalogue of Microorganisms (GCM) 10K type strain sequencing project: providing services to taxonomists for standard genome sequencing and annotation.</title>
        <authorList>
            <consortium name="The Broad Institute Genomics Platform"/>
            <consortium name="The Broad Institute Genome Sequencing Center for Infectious Disease"/>
            <person name="Wu L."/>
            <person name="Ma J."/>
        </authorList>
    </citation>
    <scope>NUCLEOTIDE SEQUENCE [LARGE SCALE GENOMIC DNA]</scope>
    <source>
        <strain evidence="11">ZS-22-S1</strain>
    </source>
</reference>
<keyword evidence="11" id="KW-1185">Reference proteome</keyword>
<keyword evidence="5 8" id="KW-0378">Hydrolase</keyword>
<dbReference type="PANTHER" id="PTHR33653:SF1">
    <property type="entry name" value="RIBONUCLEASE VAPC2"/>
    <property type="match status" value="1"/>
</dbReference>
<feature type="domain" description="PIN" evidence="9">
    <location>
        <begin position="1"/>
        <end position="124"/>
    </location>
</feature>
<keyword evidence="4 8" id="KW-0479">Metal-binding</keyword>
<comment type="function">
    <text evidence="8">Toxic component of a toxin-antitoxin (TA) system. An RNase.</text>
</comment>
<comment type="cofactor">
    <cofactor evidence="1 8">
        <name>Mg(2+)</name>
        <dbReference type="ChEBI" id="CHEBI:18420"/>
    </cofactor>
</comment>
<dbReference type="InterPro" id="IPR022907">
    <property type="entry name" value="VapC_family"/>
</dbReference>
<dbReference type="Proteomes" id="UP001595859">
    <property type="component" value="Unassembled WGS sequence"/>
</dbReference>
<organism evidence="10 11">
    <name type="scientific">Actinophytocola glycyrrhizae</name>
    <dbReference type="NCBI Taxonomy" id="2044873"/>
    <lineage>
        <taxon>Bacteria</taxon>
        <taxon>Bacillati</taxon>
        <taxon>Actinomycetota</taxon>
        <taxon>Actinomycetes</taxon>
        <taxon>Pseudonocardiales</taxon>
        <taxon>Pseudonocardiaceae</taxon>
    </lineage>
</organism>
<keyword evidence="6 8" id="KW-0460">Magnesium</keyword>
<protein>
    <recommendedName>
        <fullName evidence="8">Ribonuclease VapC</fullName>
        <shortName evidence="8">RNase VapC</shortName>
        <ecNumber evidence="8">3.1.-.-</ecNumber>
    </recommendedName>
    <alternativeName>
        <fullName evidence="8">Toxin VapC</fullName>
    </alternativeName>
</protein>
<evidence type="ECO:0000256" key="5">
    <source>
        <dbReference type="ARBA" id="ARBA00022801"/>
    </source>
</evidence>
<dbReference type="RefSeq" id="WP_378061699.1">
    <property type="nucleotide sequence ID" value="NZ_JBHSIS010000024.1"/>
</dbReference>
<evidence type="ECO:0000256" key="4">
    <source>
        <dbReference type="ARBA" id="ARBA00022723"/>
    </source>
</evidence>
<dbReference type="PANTHER" id="PTHR33653">
    <property type="entry name" value="RIBONUCLEASE VAPC2"/>
    <property type="match status" value="1"/>
</dbReference>
<keyword evidence="2 8" id="KW-1277">Toxin-antitoxin system</keyword>
<evidence type="ECO:0000256" key="7">
    <source>
        <dbReference type="ARBA" id="ARBA00038093"/>
    </source>
</evidence>
<evidence type="ECO:0000313" key="10">
    <source>
        <dbReference type="EMBL" id="MFC4858943.1"/>
    </source>
</evidence>
<accession>A0ABV9SDF4</accession>
<dbReference type="Pfam" id="PF01850">
    <property type="entry name" value="PIN"/>
    <property type="match status" value="1"/>
</dbReference>
<feature type="binding site" evidence="8">
    <location>
        <position position="4"/>
    </location>
    <ligand>
        <name>Mg(2+)</name>
        <dbReference type="ChEBI" id="CHEBI:18420"/>
    </ligand>
</feature>
<comment type="caution">
    <text evidence="10">The sequence shown here is derived from an EMBL/GenBank/DDBJ whole genome shotgun (WGS) entry which is preliminary data.</text>
</comment>
<feature type="binding site" evidence="8">
    <location>
        <position position="99"/>
    </location>
    <ligand>
        <name>Mg(2+)</name>
        <dbReference type="ChEBI" id="CHEBI:18420"/>
    </ligand>
</feature>
<comment type="similarity">
    <text evidence="7 8">Belongs to the PINc/VapC protein family.</text>
</comment>
<dbReference type="Gene3D" id="3.40.50.1010">
    <property type="entry name" value="5'-nuclease"/>
    <property type="match status" value="1"/>
</dbReference>
<dbReference type="SUPFAM" id="SSF88723">
    <property type="entry name" value="PIN domain-like"/>
    <property type="match status" value="1"/>
</dbReference>
<name>A0ABV9SDF4_9PSEU</name>
<evidence type="ECO:0000256" key="1">
    <source>
        <dbReference type="ARBA" id="ARBA00001946"/>
    </source>
</evidence>
<keyword evidence="8" id="KW-0800">Toxin</keyword>
<evidence type="ECO:0000256" key="2">
    <source>
        <dbReference type="ARBA" id="ARBA00022649"/>
    </source>
</evidence>
<dbReference type="CDD" id="cd09871">
    <property type="entry name" value="PIN_MtVapC28-VapC30-like"/>
    <property type="match status" value="1"/>
</dbReference>
<dbReference type="EC" id="3.1.-.-" evidence="8"/>
<evidence type="ECO:0000256" key="3">
    <source>
        <dbReference type="ARBA" id="ARBA00022722"/>
    </source>
</evidence>
<dbReference type="InterPro" id="IPR050556">
    <property type="entry name" value="Type_II_TA_system_RNase"/>
</dbReference>
<sequence length="132" mass="14206">MILDSSAIVTVFLREKGSERVLDALEAADACRVGAPTLVETAMVLTGRLGDDGRTMLLSFLQEVNVDVLPFGDAHWRTAQSAFVRYGKGRHPAALNFGDCLTYATAYVAGEPLLCVGEDFARTDLELVLSPS</sequence>
<dbReference type="InterPro" id="IPR002716">
    <property type="entry name" value="PIN_dom"/>
</dbReference>